<sequence length="45" mass="4988">MGCPAWSLLHTPPPANFSFPRPSRFPSSTYSTIGGQGHFPLQERE</sequence>
<dbReference type="EMBL" id="BK032711">
    <property type="protein sequence ID" value="DAF56287.1"/>
    <property type="molecule type" value="Genomic_DNA"/>
</dbReference>
<organism evidence="1">
    <name type="scientific">Siphoviridae sp. ctPyh10</name>
    <dbReference type="NCBI Taxonomy" id="2827865"/>
    <lineage>
        <taxon>Viruses</taxon>
        <taxon>Duplodnaviria</taxon>
        <taxon>Heunggongvirae</taxon>
        <taxon>Uroviricota</taxon>
        <taxon>Caudoviricetes</taxon>
    </lineage>
</organism>
<accession>A0A8S5T013</accession>
<evidence type="ECO:0000313" key="1">
    <source>
        <dbReference type="EMBL" id="DAF56287.1"/>
    </source>
</evidence>
<protein>
    <submittedName>
        <fullName evidence="1">Uncharacterized protein</fullName>
    </submittedName>
</protein>
<reference evidence="1" key="1">
    <citation type="journal article" date="2021" name="Proc. Natl. Acad. Sci. U.S.A.">
        <title>A Catalog of Tens of Thousands of Viruses from Human Metagenomes Reveals Hidden Associations with Chronic Diseases.</title>
        <authorList>
            <person name="Tisza M.J."/>
            <person name="Buck C.B."/>
        </authorList>
    </citation>
    <scope>NUCLEOTIDE SEQUENCE</scope>
    <source>
        <strain evidence="1">CtPyh10</strain>
    </source>
</reference>
<proteinExistence type="predicted"/>
<name>A0A8S5T013_9CAUD</name>